<dbReference type="Pfam" id="PF13391">
    <property type="entry name" value="HNH_2"/>
    <property type="match status" value="1"/>
</dbReference>
<comment type="caution">
    <text evidence="2">The sequence shown here is derived from an EMBL/GenBank/DDBJ whole genome shotgun (WGS) entry which is preliminary data.</text>
</comment>
<name>A0ABQ2B9Z4_9MICO</name>
<evidence type="ECO:0000313" key="3">
    <source>
        <dbReference type="Proteomes" id="UP000632535"/>
    </source>
</evidence>
<protein>
    <recommendedName>
        <fullName evidence="1">HNH nuclease domain-containing protein</fullName>
    </recommendedName>
</protein>
<reference evidence="3" key="1">
    <citation type="journal article" date="2019" name="Int. J. Syst. Evol. Microbiol.">
        <title>The Global Catalogue of Microorganisms (GCM) 10K type strain sequencing project: providing services to taxonomists for standard genome sequencing and annotation.</title>
        <authorList>
            <consortium name="The Broad Institute Genomics Platform"/>
            <consortium name="The Broad Institute Genome Sequencing Center for Infectious Disease"/>
            <person name="Wu L."/>
            <person name="Ma J."/>
        </authorList>
    </citation>
    <scope>NUCLEOTIDE SEQUENCE [LARGE SCALE GENOMIC DNA]</scope>
    <source>
        <strain evidence="3">CCM 8653</strain>
    </source>
</reference>
<sequence>MARAPRGTGIREPERTLMSAISDALDIDHFTCAKGASVERSFLEAVAGGLGFDGGRRRFRNKGLLLSAIIQKSTGRPPAKVALKGGTVTDEALENVLKGIQANGLAKVSLTRGAAAGRIATTLYEQDGAPGVFDPLDLSDVRKWSLREVVVRGGQASFRDRALRAYGGTCSITGCSVPEVLDAAHIRPYKGTRSNVASNGILLRVDLHRLWDRGLMAVHESTLEVLFAPKLVHTEYGATWGGTKMRLPIEASKQPSTLALEQQRTWAGL</sequence>
<dbReference type="EMBL" id="BMDG01000008">
    <property type="protein sequence ID" value="GGI09238.1"/>
    <property type="molecule type" value="Genomic_DNA"/>
</dbReference>
<dbReference type="InterPro" id="IPR003615">
    <property type="entry name" value="HNH_nuc"/>
</dbReference>
<dbReference type="Proteomes" id="UP000632535">
    <property type="component" value="Unassembled WGS sequence"/>
</dbReference>
<proteinExistence type="predicted"/>
<evidence type="ECO:0000313" key="2">
    <source>
        <dbReference type="EMBL" id="GGI09238.1"/>
    </source>
</evidence>
<organism evidence="2 3">
    <name type="scientific">Isoptericola cucumis</name>
    <dbReference type="NCBI Taxonomy" id="1776856"/>
    <lineage>
        <taxon>Bacteria</taxon>
        <taxon>Bacillati</taxon>
        <taxon>Actinomycetota</taxon>
        <taxon>Actinomycetes</taxon>
        <taxon>Micrococcales</taxon>
        <taxon>Promicromonosporaceae</taxon>
        <taxon>Isoptericola</taxon>
    </lineage>
</organism>
<gene>
    <name evidence="2" type="ORF">GCM10007368_25170</name>
</gene>
<accession>A0ABQ2B9Z4</accession>
<keyword evidence="3" id="KW-1185">Reference proteome</keyword>
<evidence type="ECO:0000259" key="1">
    <source>
        <dbReference type="Pfam" id="PF13391"/>
    </source>
</evidence>
<feature type="domain" description="HNH nuclease" evidence="1">
    <location>
        <begin position="170"/>
        <end position="218"/>
    </location>
</feature>